<accession>G2LIP2</accession>
<proteinExistence type="predicted"/>
<protein>
    <submittedName>
        <fullName evidence="2">Uncharacterized protein</fullName>
    </submittedName>
</protein>
<dbReference type="EMBL" id="CP002514">
    <property type="protein sequence ID" value="AEP12260.1"/>
    <property type="molecule type" value="Genomic_DNA"/>
</dbReference>
<dbReference type="KEGG" id="ctm:Cabther_A1510"/>
<keyword evidence="1" id="KW-1133">Transmembrane helix</keyword>
<dbReference type="HOGENOM" id="CLU_1674793_0_0_0"/>
<feature type="transmembrane region" description="Helical" evidence="1">
    <location>
        <begin position="93"/>
        <end position="114"/>
    </location>
</feature>
<evidence type="ECO:0000256" key="1">
    <source>
        <dbReference type="SAM" id="Phobius"/>
    </source>
</evidence>
<sequence>MAHGWLMAPFLVQGGAMLWDEFWFHRRRGLGRWERLGHPLDTLTVLVCYAIVLWVPYSPTALAWYAGCAVFSMLFVTKDEFVHARACSAGEHWLHALLFLLHPLTLAAAALIWMDMPQGAGAWRDVLVGTFVIVTAFGCYQLLYWNLWRGRKGCLPE</sequence>
<dbReference type="OrthoDB" id="5293207at2"/>
<name>G2LIP2_CHLTF</name>
<evidence type="ECO:0000313" key="2">
    <source>
        <dbReference type="EMBL" id="AEP12260.1"/>
    </source>
</evidence>
<feature type="transmembrane region" description="Helical" evidence="1">
    <location>
        <begin position="62"/>
        <end position="81"/>
    </location>
</feature>
<organism evidence="2 3">
    <name type="scientific">Chloracidobacterium thermophilum (strain B)</name>
    <dbReference type="NCBI Taxonomy" id="981222"/>
    <lineage>
        <taxon>Bacteria</taxon>
        <taxon>Pseudomonadati</taxon>
        <taxon>Acidobacteriota</taxon>
        <taxon>Terriglobia</taxon>
        <taxon>Terriglobales</taxon>
        <taxon>Acidobacteriaceae</taxon>
        <taxon>Chloracidobacterium</taxon>
    </lineage>
</organism>
<dbReference type="RefSeq" id="WP_014099997.1">
    <property type="nucleotide sequence ID" value="NC_016024.1"/>
</dbReference>
<dbReference type="Proteomes" id="UP000006791">
    <property type="component" value="Chromosome 1"/>
</dbReference>
<keyword evidence="1" id="KW-0812">Transmembrane</keyword>
<evidence type="ECO:0000313" key="3">
    <source>
        <dbReference type="Proteomes" id="UP000006791"/>
    </source>
</evidence>
<gene>
    <name evidence="2" type="ordered locus">Cabther_A1510</name>
</gene>
<reference evidence="2 3" key="1">
    <citation type="journal article" date="2012" name="Environ. Microbiol.">
        <title>Complete genome of Candidatus Chloracidobacterium thermophilum, a chlorophyll-based photoheterotroph belonging to the phylum Acidobacteria.</title>
        <authorList>
            <person name="Garcia Costas A.M."/>
            <person name="Liu Z."/>
            <person name="Tomsho L.P."/>
            <person name="Schuster S.C."/>
            <person name="Ward D.M."/>
            <person name="Bryant D.A."/>
        </authorList>
    </citation>
    <scope>NUCLEOTIDE SEQUENCE [LARGE SCALE GENOMIC DNA]</scope>
    <source>
        <strain evidence="2 3">B</strain>
    </source>
</reference>
<feature type="transmembrane region" description="Helical" evidence="1">
    <location>
        <begin position="126"/>
        <end position="147"/>
    </location>
</feature>
<dbReference type="AlphaFoldDB" id="G2LIP2"/>
<keyword evidence="1" id="KW-0472">Membrane</keyword>
<dbReference type="STRING" id="981222.Cabther_A1510"/>
<keyword evidence="3" id="KW-1185">Reference proteome</keyword>